<evidence type="ECO:0000313" key="2">
    <source>
        <dbReference type="EMBL" id="CAA6806556.1"/>
    </source>
</evidence>
<reference evidence="2" key="1">
    <citation type="submission" date="2020-01" db="EMBL/GenBank/DDBJ databases">
        <authorList>
            <person name="Meier V. D."/>
            <person name="Meier V D."/>
        </authorList>
    </citation>
    <scope>NUCLEOTIDE SEQUENCE</scope>
    <source>
        <strain evidence="2">HLG_WM_MAG_10</strain>
    </source>
</reference>
<dbReference type="AlphaFoldDB" id="A0A6S6SGJ4"/>
<evidence type="ECO:0000256" key="1">
    <source>
        <dbReference type="SAM" id="Phobius"/>
    </source>
</evidence>
<dbReference type="EMBL" id="CACVAQ010000120">
    <property type="protein sequence ID" value="CAA6806556.1"/>
    <property type="molecule type" value="Genomic_DNA"/>
</dbReference>
<name>A0A6S6SGJ4_9BACT</name>
<accession>A0A6S6SGJ4</accession>
<feature type="transmembrane region" description="Helical" evidence="1">
    <location>
        <begin position="6"/>
        <end position="25"/>
    </location>
</feature>
<keyword evidence="1" id="KW-0812">Transmembrane</keyword>
<keyword evidence="1" id="KW-0472">Membrane</keyword>
<gene>
    <name evidence="2" type="ORF">HELGO_WM34474</name>
</gene>
<keyword evidence="1" id="KW-1133">Transmembrane helix</keyword>
<sequence length="220" mass="25014">MDMFANLIVFLLLIAVIGGFVYLIYKIVLLSRKKLTGDFKRIGDKYGVELEPGDIKYYKRKKNAVLRGKINGHDFVCTTYCVGRNEKTKVEWTEFIFQHDLNMGGYHLRLTGDNVLKKMKKRLDASQETGIEIGAQDFDKQFLIQSENRSTTCSILNPAIRTQLLTIPVNGYFGTLLIDGNELSYKIPHELNHDINTSKHFETALAASVLMLDALKGVYK</sequence>
<proteinExistence type="predicted"/>
<organism evidence="2">
    <name type="scientific">uncultured Aureispira sp</name>
    <dbReference type="NCBI Taxonomy" id="1331704"/>
    <lineage>
        <taxon>Bacteria</taxon>
        <taxon>Pseudomonadati</taxon>
        <taxon>Bacteroidota</taxon>
        <taxon>Saprospiria</taxon>
        <taxon>Saprospirales</taxon>
        <taxon>Saprospiraceae</taxon>
        <taxon>Aureispira</taxon>
        <taxon>environmental samples</taxon>
    </lineage>
</organism>
<evidence type="ECO:0008006" key="3">
    <source>
        <dbReference type="Google" id="ProtNLM"/>
    </source>
</evidence>
<protein>
    <recommendedName>
        <fullName evidence="3">DUF3137 domain-containing protein</fullName>
    </recommendedName>
</protein>